<keyword evidence="2" id="KW-0645">Protease</keyword>
<evidence type="ECO:0000259" key="9">
    <source>
        <dbReference type="Pfam" id="PF01400"/>
    </source>
</evidence>
<feature type="signal peptide" evidence="8">
    <location>
        <begin position="1"/>
        <end position="22"/>
    </location>
</feature>
<dbReference type="InterPro" id="IPR035914">
    <property type="entry name" value="Sperma_CUB_dom_sf"/>
</dbReference>
<feature type="domain" description="Peptidase M12A" evidence="9">
    <location>
        <begin position="93"/>
        <end position="280"/>
    </location>
</feature>
<dbReference type="WBParaSite" id="SVE_1523400.1">
    <property type="protein sequence ID" value="SVE_1523400.1"/>
    <property type="gene ID" value="SVE_1523400"/>
</dbReference>
<dbReference type="Pfam" id="PF01400">
    <property type="entry name" value="Astacin"/>
    <property type="match status" value="1"/>
</dbReference>
<evidence type="ECO:0000313" key="10">
    <source>
        <dbReference type="Proteomes" id="UP000035680"/>
    </source>
</evidence>
<keyword evidence="1" id="KW-0245">EGF-like domain</keyword>
<dbReference type="GO" id="GO:0046872">
    <property type="term" value="F:metal ion binding"/>
    <property type="evidence" value="ECO:0007669"/>
    <property type="project" value="UniProtKB-KW"/>
</dbReference>
<evidence type="ECO:0000256" key="3">
    <source>
        <dbReference type="ARBA" id="ARBA00022723"/>
    </source>
</evidence>
<keyword evidence="6" id="KW-0482">Metalloprotease</keyword>
<evidence type="ECO:0000256" key="4">
    <source>
        <dbReference type="ARBA" id="ARBA00022801"/>
    </source>
</evidence>
<dbReference type="InterPro" id="IPR001506">
    <property type="entry name" value="Peptidase_M12A"/>
</dbReference>
<evidence type="ECO:0000256" key="1">
    <source>
        <dbReference type="ARBA" id="ARBA00022536"/>
    </source>
</evidence>
<evidence type="ECO:0000313" key="11">
    <source>
        <dbReference type="WBParaSite" id="SVE_1523400.1"/>
    </source>
</evidence>
<keyword evidence="5" id="KW-0862">Zinc</keyword>
<protein>
    <submittedName>
        <fullName evidence="11">Astacin domain-containing protein</fullName>
    </submittedName>
</protein>
<evidence type="ECO:0000256" key="6">
    <source>
        <dbReference type="ARBA" id="ARBA00023049"/>
    </source>
</evidence>
<sequence length="432" mass="49646">MNLSFLIILISVLYFLQNVVESKKSNKLIQGKDVSNTLKKKPNKNKSGKKPNKKKPVKKPTKKKTGKKPKRKTTSKPSHKPGASYKSPYYTKQNSIKYYLDKKLEKKFDMTINLQTSHISSYTCLKIEKEKINSKKVDIYIASCSESWVKLSTKEGKPTKVCLKKDETENKLIFYFGYALGLVPEITRSDSNLHVKVLKENISPISDYEKYYKVQQYSSTIIANSSFDYYSKMFSSPYFKSKGKGKRTYTFLSDLGKYYEKTANMSGGFSHNDFKRLWYLYCNKKCTSLNCTNYGYPIRSCKKCRCPSPFYGEKCEKLYRNHISCGNTQEFIANSSKSFYTIKNTNIICSYSIKSKNGKKVQFNIENLNKSHVQDCNWNVNLIVKYREDKGAGGLSLCGNYTNISFPPLSSEVYLIYSGIGRGSLHFSIKEQ</sequence>
<evidence type="ECO:0000256" key="5">
    <source>
        <dbReference type="ARBA" id="ARBA00022833"/>
    </source>
</evidence>
<accession>A0A0K0FTD0</accession>
<feature type="chain" id="PRO_5005330353" evidence="8">
    <location>
        <begin position="23"/>
        <end position="432"/>
    </location>
</feature>
<dbReference type="InterPro" id="IPR024079">
    <property type="entry name" value="MetalloPept_cat_dom_sf"/>
</dbReference>
<organism evidence="10 11">
    <name type="scientific">Strongyloides venezuelensis</name>
    <name type="common">Threadworm</name>
    <dbReference type="NCBI Taxonomy" id="75913"/>
    <lineage>
        <taxon>Eukaryota</taxon>
        <taxon>Metazoa</taxon>
        <taxon>Ecdysozoa</taxon>
        <taxon>Nematoda</taxon>
        <taxon>Chromadorea</taxon>
        <taxon>Rhabditida</taxon>
        <taxon>Tylenchina</taxon>
        <taxon>Panagrolaimomorpha</taxon>
        <taxon>Strongyloidoidea</taxon>
        <taxon>Strongyloididae</taxon>
        <taxon>Strongyloides</taxon>
    </lineage>
</organism>
<keyword evidence="4" id="KW-0378">Hydrolase</keyword>
<evidence type="ECO:0000256" key="8">
    <source>
        <dbReference type="SAM" id="SignalP"/>
    </source>
</evidence>
<evidence type="ECO:0000256" key="2">
    <source>
        <dbReference type="ARBA" id="ARBA00022670"/>
    </source>
</evidence>
<dbReference type="GO" id="GO:0006508">
    <property type="term" value="P:proteolysis"/>
    <property type="evidence" value="ECO:0007669"/>
    <property type="project" value="UniProtKB-KW"/>
</dbReference>
<keyword evidence="3" id="KW-0479">Metal-binding</keyword>
<keyword evidence="10" id="KW-1185">Reference proteome</keyword>
<reference evidence="11" key="2">
    <citation type="submission" date="2015-08" db="UniProtKB">
        <authorList>
            <consortium name="WormBaseParasite"/>
        </authorList>
    </citation>
    <scope>IDENTIFICATION</scope>
</reference>
<keyword evidence="8" id="KW-0732">Signal</keyword>
<dbReference type="Gene3D" id="3.40.390.10">
    <property type="entry name" value="Collagenase (Catalytic Domain)"/>
    <property type="match status" value="1"/>
</dbReference>
<feature type="compositionally biased region" description="Basic residues" evidence="7">
    <location>
        <begin position="38"/>
        <end position="79"/>
    </location>
</feature>
<dbReference type="SUPFAM" id="SSF49854">
    <property type="entry name" value="Spermadhesin, CUB domain"/>
    <property type="match status" value="1"/>
</dbReference>
<dbReference type="Proteomes" id="UP000035680">
    <property type="component" value="Unassembled WGS sequence"/>
</dbReference>
<evidence type="ECO:0000256" key="7">
    <source>
        <dbReference type="SAM" id="MobiDB-lite"/>
    </source>
</evidence>
<dbReference type="PANTHER" id="PTHR10127:SF780">
    <property type="entry name" value="METALLOENDOPEPTIDASE"/>
    <property type="match status" value="1"/>
</dbReference>
<feature type="region of interest" description="Disordered" evidence="7">
    <location>
        <begin position="31"/>
        <end position="88"/>
    </location>
</feature>
<dbReference type="PANTHER" id="PTHR10127">
    <property type="entry name" value="DISCOIDIN, CUB, EGF, LAMININ , AND ZINC METALLOPROTEASE DOMAIN CONTAINING"/>
    <property type="match status" value="1"/>
</dbReference>
<proteinExistence type="predicted"/>
<dbReference type="GO" id="GO:0004222">
    <property type="term" value="F:metalloendopeptidase activity"/>
    <property type="evidence" value="ECO:0007669"/>
    <property type="project" value="InterPro"/>
</dbReference>
<dbReference type="AlphaFoldDB" id="A0A0K0FTD0"/>
<name>A0A0K0FTD0_STRVS</name>
<reference evidence="10" key="1">
    <citation type="submission" date="2014-07" db="EMBL/GenBank/DDBJ databases">
        <authorList>
            <person name="Martin A.A"/>
            <person name="De Silva N."/>
        </authorList>
    </citation>
    <scope>NUCLEOTIDE SEQUENCE</scope>
</reference>